<dbReference type="Pfam" id="PF14450">
    <property type="entry name" value="FtsA"/>
    <property type="match status" value="1"/>
</dbReference>
<dbReference type="Proteomes" id="UP000294902">
    <property type="component" value="Unassembled WGS sequence"/>
</dbReference>
<dbReference type="PANTHER" id="PTHR32432">
    <property type="entry name" value="CELL DIVISION PROTEIN FTSA-RELATED"/>
    <property type="match status" value="1"/>
</dbReference>
<proteinExistence type="predicted"/>
<evidence type="ECO:0000313" key="2">
    <source>
        <dbReference type="EMBL" id="TCT17104.1"/>
    </source>
</evidence>
<dbReference type="Gene3D" id="3.30.420.40">
    <property type="match status" value="2"/>
</dbReference>
<keyword evidence="2" id="KW-0131">Cell cycle</keyword>
<accession>A0A4R3MQN9</accession>
<dbReference type="AlphaFoldDB" id="A0A4R3MQN9"/>
<organism evidence="2 3">
    <name type="scientific">Natranaerovirga pectinivora</name>
    <dbReference type="NCBI Taxonomy" id="682400"/>
    <lineage>
        <taxon>Bacteria</taxon>
        <taxon>Bacillati</taxon>
        <taxon>Bacillota</taxon>
        <taxon>Clostridia</taxon>
        <taxon>Lachnospirales</taxon>
        <taxon>Natranaerovirgaceae</taxon>
        <taxon>Natranaerovirga</taxon>
    </lineage>
</organism>
<dbReference type="InterPro" id="IPR043129">
    <property type="entry name" value="ATPase_NBD"/>
</dbReference>
<feature type="domain" description="SHS2" evidence="1">
    <location>
        <begin position="12"/>
        <end position="208"/>
    </location>
</feature>
<dbReference type="SMART" id="SM00842">
    <property type="entry name" value="FtsA"/>
    <property type="match status" value="1"/>
</dbReference>
<sequence length="688" mass="76990">MTDQFNDNTPLVFGLDIGTRSVVGIVGYKEKEKFHIVGHHMIEHDTRAMIDGQIHDINKVAETVNLVKEALEKQINRPLTSVCIAAAGRVLKTGNVKVESEFEVETPLNKEHIFSLELQGVEQAHRQVISTDDNDITYHCVGYSIVKYYLNDFIMTSLDGHKGKKIGAEVLATFLPQEVIDSLYSVIEKVGLKVSSLTLEPIAAINVAIPENYRLLNLALVDVGAGTSDIAITKDGSIIAYGMIPYAGDEITEQIVHHYLVDFETAEKIKLKLDKSKVISFKDIMGTSHKYEPSEIIKTIMPAIENMAENISSKIYELNGNKPTNAVFCVGGGGQISSFTDLLSQKLNLTKERVALRGSEVLQFVNILKKGVKKDPSIVTPVGIALSAYYQNSNFIHVFVNDTLVKIYNNNKLTVIDVAVLTGFNYKDLFPKRGESLTFTLNGEEQVIKGMLGESAKIVLNNEEVSINTPIVHNDQIQLIEATSGEPPTVKVEELKAFKGDLHFIINNQNISCPPIIKANGEHITKEYIINNNDRIEIKNNYTVGDLLEFMDLTIEIDRIILNGEKVNEDSIIENNDYVNWKEKKPSMEIEELLNNKEIAFQEAVVTVDEIGSSEMSDRILSSIIVKVNNEEIKLLNKSEYIFVDIFDYIDFDLRKPKGKLITKLNNNDVTYTQALKSGDKIEIYWEG</sequence>
<name>A0A4R3MQN9_9FIRM</name>
<dbReference type="SUPFAM" id="SSF53067">
    <property type="entry name" value="Actin-like ATPase domain"/>
    <property type="match status" value="2"/>
</dbReference>
<dbReference type="RefSeq" id="WP_165878427.1">
    <property type="nucleotide sequence ID" value="NZ_SMAL01000001.1"/>
</dbReference>
<keyword evidence="2" id="KW-0132">Cell division</keyword>
<keyword evidence="3" id="KW-1185">Reference proteome</keyword>
<gene>
    <name evidence="2" type="ORF">EDC18_101401</name>
</gene>
<dbReference type="GO" id="GO:0051301">
    <property type="term" value="P:cell division"/>
    <property type="evidence" value="ECO:0007669"/>
    <property type="project" value="UniProtKB-KW"/>
</dbReference>
<evidence type="ECO:0000259" key="1">
    <source>
        <dbReference type="SMART" id="SM00842"/>
    </source>
</evidence>
<dbReference type="EMBL" id="SMAL01000001">
    <property type="protein sequence ID" value="TCT17104.1"/>
    <property type="molecule type" value="Genomic_DNA"/>
</dbReference>
<evidence type="ECO:0000313" key="3">
    <source>
        <dbReference type="Proteomes" id="UP000294902"/>
    </source>
</evidence>
<dbReference type="CDD" id="cd24004">
    <property type="entry name" value="ASKHA_NBD_PilM-like"/>
    <property type="match status" value="1"/>
</dbReference>
<dbReference type="InterPro" id="IPR050696">
    <property type="entry name" value="FtsA/MreB"/>
</dbReference>
<comment type="caution">
    <text evidence="2">The sequence shown here is derived from an EMBL/GenBank/DDBJ whole genome shotgun (WGS) entry which is preliminary data.</text>
</comment>
<dbReference type="InterPro" id="IPR003494">
    <property type="entry name" value="SHS2_FtsA"/>
</dbReference>
<reference evidence="2 3" key="1">
    <citation type="submission" date="2019-03" db="EMBL/GenBank/DDBJ databases">
        <title>Genomic Encyclopedia of Type Strains, Phase IV (KMG-IV): sequencing the most valuable type-strain genomes for metagenomic binning, comparative biology and taxonomic classification.</title>
        <authorList>
            <person name="Goeker M."/>
        </authorList>
    </citation>
    <scope>NUCLEOTIDE SEQUENCE [LARGE SCALE GENOMIC DNA]</scope>
    <source>
        <strain evidence="2 3">DSM 24629</strain>
    </source>
</reference>
<dbReference type="InterPro" id="IPR016155">
    <property type="entry name" value="Mopterin_synth/thiamin_S_b"/>
</dbReference>
<protein>
    <submittedName>
        <fullName evidence="2">Cell division protein FtsA</fullName>
    </submittedName>
</protein>
<dbReference type="PANTHER" id="PTHR32432:SF3">
    <property type="entry name" value="ETHANOLAMINE UTILIZATION PROTEIN EUTJ"/>
    <property type="match status" value="1"/>
</dbReference>
<dbReference type="SUPFAM" id="SSF54285">
    <property type="entry name" value="MoaD/ThiS"/>
    <property type="match status" value="1"/>
</dbReference>